<dbReference type="Pfam" id="PF01370">
    <property type="entry name" value="Epimerase"/>
    <property type="match status" value="1"/>
</dbReference>
<dbReference type="RefSeq" id="WP_344756191.1">
    <property type="nucleotide sequence ID" value="NZ_BAABBW010000005.1"/>
</dbReference>
<dbReference type="PRINTS" id="PR00081">
    <property type="entry name" value="GDHRDH"/>
</dbReference>
<protein>
    <submittedName>
        <fullName evidence="3">SDR family oxidoreductase</fullName>
    </submittedName>
</protein>
<name>A0ABP8A817_9MICO</name>
<accession>A0ABP8A817</accession>
<keyword evidence="4" id="KW-1185">Reference proteome</keyword>
<dbReference type="InterPro" id="IPR002347">
    <property type="entry name" value="SDR_fam"/>
</dbReference>
<comment type="caution">
    <text evidence="3">The sequence shown here is derived from an EMBL/GenBank/DDBJ whole genome shotgun (WGS) entry which is preliminary data.</text>
</comment>
<evidence type="ECO:0000256" key="1">
    <source>
        <dbReference type="ARBA" id="ARBA00023002"/>
    </source>
</evidence>
<evidence type="ECO:0000259" key="2">
    <source>
        <dbReference type="Pfam" id="PF01370"/>
    </source>
</evidence>
<dbReference type="Proteomes" id="UP001501079">
    <property type="component" value="Unassembled WGS sequence"/>
</dbReference>
<feature type="domain" description="NAD-dependent epimerase/dehydratase" evidence="2">
    <location>
        <begin position="10"/>
        <end position="233"/>
    </location>
</feature>
<dbReference type="SUPFAM" id="SSF51735">
    <property type="entry name" value="NAD(P)-binding Rossmann-fold domains"/>
    <property type="match status" value="1"/>
</dbReference>
<evidence type="ECO:0000313" key="4">
    <source>
        <dbReference type="Proteomes" id="UP001501079"/>
    </source>
</evidence>
<proteinExistence type="predicted"/>
<organism evidence="3 4">
    <name type="scientific">Gryllotalpicola koreensis</name>
    <dbReference type="NCBI Taxonomy" id="993086"/>
    <lineage>
        <taxon>Bacteria</taxon>
        <taxon>Bacillati</taxon>
        <taxon>Actinomycetota</taxon>
        <taxon>Actinomycetes</taxon>
        <taxon>Micrococcales</taxon>
        <taxon>Microbacteriaceae</taxon>
        <taxon>Gryllotalpicola</taxon>
    </lineage>
</organism>
<gene>
    <name evidence="3" type="ORF">GCM10022287_31690</name>
</gene>
<dbReference type="InterPro" id="IPR001509">
    <property type="entry name" value="Epimerase_deHydtase"/>
</dbReference>
<dbReference type="Gene3D" id="3.40.50.720">
    <property type="entry name" value="NAD(P)-binding Rossmann-like Domain"/>
    <property type="match status" value="1"/>
</dbReference>
<sequence length="264" mass="28716">MPPVFQEKTIVITGANGGIGAAAVRMLREQGHRVVTVDRPGSGSDFTADFALLDDIRALAAALTTELPRIDVLANNAGGMFDPRARTADGHSLTLQVDYLAPFLLTTLLLPRLEESAATIAQTASTAARYFGRLDPDRLDSPDAASARSPFTAYGEAKLALILFTRELHRRHPRTNPVAFHPGVVASDFGQQSGSWIRHVYGTWLARATMRSPAHGGGELAWFAAGEPGRDWMPGEYCERRRVTRPRDAELAAALWDRTTELLA</sequence>
<evidence type="ECO:0000313" key="3">
    <source>
        <dbReference type="EMBL" id="GAA4179424.1"/>
    </source>
</evidence>
<dbReference type="PANTHER" id="PTHR43157:SF31">
    <property type="entry name" value="PHOSPHATIDYLINOSITOL-GLYCAN BIOSYNTHESIS CLASS F PROTEIN"/>
    <property type="match status" value="1"/>
</dbReference>
<keyword evidence="1" id="KW-0560">Oxidoreductase</keyword>
<dbReference type="PANTHER" id="PTHR43157">
    <property type="entry name" value="PHOSPHATIDYLINOSITOL-GLYCAN BIOSYNTHESIS CLASS F PROTEIN-RELATED"/>
    <property type="match status" value="1"/>
</dbReference>
<dbReference type="InterPro" id="IPR036291">
    <property type="entry name" value="NAD(P)-bd_dom_sf"/>
</dbReference>
<dbReference type="EMBL" id="BAABBW010000005">
    <property type="protein sequence ID" value="GAA4179424.1"/>
    <property type="molecule type" value="Genomic_DNA"/>
</dbReference>
<reference evidence="4" key="1">
    <citation type="journal article" date="2019" name="Int. J. Syst. Evol. Microbiol.">
        <title>The Global Catalogue of Microorganisms (GCM) 10K type strain sequencing project: providing services to taxonomists for standard genome sequencing and annotation.</title>
        <authorList>
            <consortium name="The Broad Institute Genomics Platform"/>
            <consortium name="The Broad Institute Genome Sequencing Center for Infectious Disease"/>
            <person name="Wu L."/>
            <person name="Ma J."/>
        </authorList>
    </citation>
    <scope>NUCLEOTIDE SEQUENCE [LARGE SCALE GENOMIC DNA]</scope>
    <source>
        <strain evidence="4">JCM 17591</strain>
    </source>
</reference>